<keyword evidence="5 9" id="KW-0808">Transferase</keyword>
<dbReference type="UniPathway" id="UPA00047">
    <property type="reaction ID" value="UER00066"/>
</dbReference>
<feature type="domain" description="Pyruvate carboxyltransferase" evidence="10">
    <location>
        <begin position="4"/>
        <end position="266"/>
    </location>
</feature>
<keyword evidence="3" id="KW-0028">Amino-acid biosynthesis</keyword>
<organism evidence="11">
    <name type="scientific">Dictyoglomus thermophilum</name>
    <dbReference type="NCBI Taxonomy" id="14"/>
    <lineage>
        <taxon>Bacteria</taxon>
        <taxon>Pseudomonadati</taxon>
        <taxon>Dictyoglomota</taxon>
        <taxon>Dictyoglomia</taxon>
        <taxon>Dictyoglomales</taxon>
        <taxon>Dictyoglomaceae</taxon>
        <taxon>Dictyoglomus</taxon>
    </lineage>
</organism>
<dbReference type="SUPFAM" id="SSF51569">
    <property type="entry name" value="Aldolase"/>
    <property type="match status" value="1"/>
</dbReference>
<evidence type="ECO:0000313" key="11">
    <source>
        <dbReference type="EMBL" id="HFX12941.1"/>
    </source>
</evidence>
<dbReference type="PROSITE" id="PS00816">
    <property type="entry name" value="AIPM_HOMOCIT_SYNTH_2"/>
    <property type="match status" value="1"/>
</dbReference>
<dbReference type="InterPro" id="IPR000891">
    <property type="entry name" value="PYR_CT"/>
</dbReference>
<keyword evidence="4" id="KW-0412">Isoleucine biosynthesis</keyword>
<dbReference type="SMART" id="SM00917">
    <property type="entry name" value="LeuA_dimer"/>
    <property type="match status" value="1"/>
</dbReference>
<comment type="catalytic activity">
    <reaction evidence="7">
        <text>pyruvate + acetyl-CoA + H2O = (3R)-citramalate + CoA + H(+)</text>
        <dbReference type="Rhea" id="RHEA:19045"/>
        <dbReference type="ChEBI" id="CHEBI:15361"/>
        <dbReference type="ChEBI" id="CHEBI:15377"/>
        <dbReference type="ChEBI" id="CHEBI:15378"/>
        <dbReference type="ChEBI" id="CHEBI:30934"/>
        <dbReference type="ChEBI" id="CHEBI:57287"/>
        <dbReference type="ChEBI" id="CHEBI:57288"/>
        <dbReference type="EC" id="2.3.3.21"/>
    </reaction>
</comment>
<dbReference type="AlphaFoldDB" id="A0A7C3RUP7"/>
<protein>
    <recommendedName>
        <fullName evidence="8">Citramalate synthase</fullName>
        <ecNumber evidence="8">2.3.3.21</ecNumber>
    </recommendedName>
</protein>
<dbReference type="InterPro" id="IPR005675">
    <property type="entry name" value="Citramal_synthase"/>
</dbReference>
<keyword evidence="6" id="KW-0100">Branched-chain amino acid biosynthesis</keyword>
<evidence type="ECO:0000256" key="4">
    <source>
        <dbReference type="ARBA" id="ARBA00022624"/>
    </source>
</evidence>
<evidence type="ECO:0000256" key="1">
    <source>
        <dbReference type="ARBA" id="ARBA00004743"/>
    </source>
</evidence>
<sequence length="524" mass="58037">MTKIFLYDTTLRDGAQSERISFSLEDKIRIAQKLDEFGFDYIEGGWPGSNPKDLNFFKRIKEIPLKKAKIAAFGSTRRAQVTPEDDANLKSLLESETPVVTIFGKTWDLHVMEVLKTTLDNNLKMIYDSVKYLKSHNKEVIYDAEHFFDGFKSDSEYALATLDAAVEGGADWIVLADTNGGTLPWEVEEIMKKVKERIKVPLGIHTHNDSGVAVANSIIAVREGATQVQGTINGYGERCGNSNLCTIIPILQLKMGYEVLPEDKLAQLTDLANWVSEVANLPPDPTAPFVGRSAFAHKGGVHVNAVLKNPRSYEHIDPSKVGNKRRFLISELSGTSTIVSKVKELNIDIDRDSPLAKMILEQITHLENEGYYFEGAEASFELLVRHALGQETKLFDLIGLRVIIEKIGDKGETITEATLKLKIGDNVVHVAADGDGPVHALDQALRKALIEFYPELKNIHLSDFKVRVLNGGAGTAAKVRVLIDSSNFKGETWSTVGVSTNIIEASWEALVQSIEYGILKMREI</sequence>
<evidence type="ECO:0000256" key="6">
    <source>
        <dbReference type="ARBA" id="ARBA00023304"/>
    </source>
</evidence>
<dbReference type="PANTHER" id="PTHR43538:SF1">
    <property type="entry name" value="(R)-CITRAMALATE SYNTHASE"/>
    <property type="match status" value="1"/>
</dbReference>
<accession>A0A7C3RUP7</accession>
<evidence type="ECO:0000259" key="10">
    <source>
        <dbReference type="PROSITE" id="PS50991"/>
    </source>
</evidence>
<dbReference type="Pfam" id="PF22617">
    <property type="entry name" value="HCS_D2"/>
    <property type="match status" value="1"/>
</dbReference>
<evidence type="ECO:0000256" key="9">
    <source>
        <dbReference type="RuleBase" id="RU003523"/>
    </source>
</evidence>
<dbReference type="Gene3D" id="3.30.160.270">
    <property type="match status" value="1"/>
</dbReference>
<dbReference type="GO" id="GO:0009097">
    <property type="term" value="P:isoleucine biosynthetic process"/>
    <property type="evidence" value="ECO:0007669"/>
    <property type="project" value="UniProtKB-UniRule"/>
</dbReference>
<dbReference type="InterPro" id="IPR054691">
    <property type="entry name" value="LeuA/HCS_post-cat"/>
</dbReference>
<dbReference type="CDD" id="cd07941">
    <property type="entry name" value="DRE_TIM_LeuA3"/>
    <property type="match status" value="1"/>
</dbReference>
<dbReference type="SUPFAM" id="SSF110921">
    <property type="entry name" value="2-isopropylmalate synthase LeuA, allosteric (dimerisation) domain"/>
    <property type="match status" value="1"/>
</dbReference>
<dbReference type="InterPro" id="IPR013709">
    <property type="entry name" value="2-isopropylmalate_synth_dimer"/>
</dbReference>
<comment type="pathway">
    <text evidence="1">Amino-acid biosynthesis; L-isoleucine biosynthesis; 2-oxobutanoate from pyruvate: step 1/3.</text>
</comment>
<evidence type="ECO:0000256" key="2">
    <source>
        <dbReference type="ARBA" id="ARBA00006154"/>
    </source>
</evidence>
<dbReference type="Pfam" id="PF00682">
    <property type="entry name" value="HMGL-like"/>
    <property type="match status" value="1"/>
</dbReference>
<dbReference type="InterPro" id="IPR036230">
    <property type="entry name" value="LeuA_allosteric_dom_sf"/>
</dbReference>
<evidence type="ECO:0000256" key="5">
    <source>
        <dbReference type="ARBA" id="ARBA00022679"/>
    </source>
</evidence>
<dbReference type="EMBL" id="DTIN01000009">
    <property type="protein sequence ID" value="HFX12941.1"/>
    <property type="molecule type" value="Genomic_DNA"/>
</dbReference>
<dbReference type="PROSITE" id="PS00815">
    <property type="entry name" value="AIPM_HOMOCIT_SYNTH_1"/>
    <property type="match status" value="1"/>
</dbReference>
<dbReference type="NCBIfam" id="TIGR00977">
    <property type="entry name" value="citramal_synth"/>
    <property type="match status" value="1"/>
</dbReference>
<dbReference type="Gene3D" id="3.20.20.70">
    <property type="entry name" value="Aldolase class I"/>
    <property type="match status" value="1"/>
</dbReference>
<dbReference type="PROSITE" id="PS50991">
    <property type="entry name" value="PYR_CT"/>
    <property type="match status" value="1"/>
</dbReference>
<dbReference type="InterPro" id="IPR002034">
    <property type="entry name" value="AIPM/Hcit_synth_CS"/>
</dbReference>
<name>A0A7C3RUP7_DICTH</name>
<dbReference type="PANTHER" id="PTHR43538">
    <property type="entry name" value="ALPHA-IPM SYNTHASE/HOMOCITRATE SYNTHASE"/>
    <property type="match status" value="1"/>
</dbReference>
<dbReference type="GO" id="GO:0009098">
    <property type="term" value="P:L-leucine biosynthetic process"/>
    <property type="evidence" value="ECO:0007669"/>
    <property type="project" value="InterPro"/>
</dbReference>
<evidence type="ECO:0000256" key="8">
    <source>
        <dbReference type="NCBIfam" id="TIGR00977"/>
    </source>
</evidence>
<dbReference type="EC" id="2.3.3.21" evidence="8"/>
<gene>
    <name evidence="11" type="primary">cimA</name>
    <name evidence="11" type="ORF">ENW00_02125</name>
</gene>
<evidence type="ECO:0000256" key="7">
    <source>
        <dbReference type="ARBA" id="ARBA00048263"/>
    </source>
</evidence>
<comment type="caution">
    <text evidence="11">The sequence shown here is derived from an EMBL/GenBank/DDBJ whole genome shotgun (WGS) entry which is preliminary data.</text>
</comment>
<evidence type="ECO:0000256" key="3">
    <source>
        <dbReference type="ARBA" id="ARBA00022605"/>
    </source>
</evidence>
<dbReference type="GO" id="GO:0003852">
    <property type="term" value="F:2-isopropylmalate synthase activity"/>
    <property type="evidence" value="ECO:0007669"/>
    <property type="project" value="InterPro"/>
</dbReference>
<proteinExistence type="inferred from homology"/>
<dbReference type="Gene3D" id="1.10.238.260">
    <property type="match status" value="1"/>
</dbReference>
<comment type="similarity">
    <text evidence="2 9">Belongs to the alpha-IPM synthase/homocitrate synthase family.</text>
</comment>
<reference evidence="11" key="1">
    <citation type="journal article" date="2020" name="mSystems">
        <title>Genome- and Community-Level Interaction Insights into Carbon Utilization and Element Cycling Functions of Hydrothermarchaeota in Hydrothermal Sediment.</title>
        <authorList>
            <person name="Zhou Z."/>
            <person name="Liu Y."/>
            <person name="Xu W."/>
            <person name="Pan J."/>
            <person name="Luo Z.H."/>
            <person name="Li M."/>
        </authorList>
    </citation>
    <scope>NUCLEOTIDE SEQUENCE [LARGE SCALE GENOMIC DNA]</scope>
    <source>
        <strain evidence="11">SpSt-81</strain>
    </source>
</reference>
<keyword evidence="11" id="KW-0012">Acyltransferase</keyword>
<dbReference type="GO" id="GO:0043714">
    <property type="term" value="F:(R)-citramalate synthase activity"/>
    <property type="evidence" value="ECO:0007669"/>
    <property type="project" value="UniProtKB-UniRule"/>
</dbReference>
<dbReference type="InterPro" id="IPR013785">
    <property type="entry name" value="Aldolase_TIM"/>
</dbReference>
<dbReference type="Pfam" id="PF08502">
    <property type="entry name" value="LeuA_dimer"/>
    <property type="match status" value="1"/>
</dbReference>